<keyword evidence="1" id="KW-0472">Membrane</keyword>
<proteinExistence type="predicted"/>
<evidence type="ECO:0000313" key="4">
    <source>
        <dbReference type="EMBL" id="MBD1426683.1"/>
    </source>
</evidence>
<reference evidence="4 5" key="1">
    <citation type="submission" date="2020-08" db="EMBL/GenBank/DDBJ databases">
        <title>Sphingobacterium sp. DN00404 isolated from aquaculture water.</title>
        <authorList>
            <person name="Zhang M."/>
        </authorList>
    </citation>
    <scope>NUCLEOTIDE SEQUENCE [LARGE SCALE GENOMIC DNA]</scope>
    <source>
        <strain evidence="4 5">KCTC 32294</strain>
    </source>
</reference>
<evidence type="ECO:0000259" key="2">
    <source>
        <dbReference type="Pfam" id="PF04773"/>
    </source>
</evidence>
<dbReference type="Gene3D" id="3.55.50.30">
    <property type="match status" value="1"/>
</dbReference>
<organism evidence="4 5">
    <name type="scientific">Sphingobacterium arenae</name>
    <dbReference type="NCBI Taxonomy" id="1280598"/>
    <lineage>
        <taxon>Bacteria</taxon>
        <taxon>Pseudomonadati</taxon>
        <taxon>Bacteroidota</taxon>
        <taxon>Sphingobacteriia</taxon>
        <taxon>Sphingobacteriales</taxon>
        <taxon>Sphingobacteriaceae</taxon>
        <taxon>Sphingobacterium</taxon>
    </lineage>
</organism>
<accession>A0ABR7Y5V2</accession>
<keyword evidence="1" id="KW-0812">Transmembrane</keyword>
<protein>
    <submittedName>
        <fullName evidence="4">DUF4974 domain-containing protein</fullName>
    </submittedName>
</protein>
<feature type="transmembrane region" description="Helical" evidence="1">
    <location>
        <begin position="89"/>
        <end position="109"/>
    </location>
</feature>
<dbReference type="InterPro" id="IPR006860">
    <property type="entry name" value="FecR"/>
</dbReference>
<gene>
    <name evidence="4" type="ORF">H8B17_13915</name>
</gene>
<evidence type="ECO:0000259" key="3">
    <source>
        <dbReference type="Pfam" id="PF16344"/>
    </source>
</evidence>
<dbReference type="Pfam" id="PF04773">
    <property type="entry name" value="FecR"/>
    <property type="match status" value="1"/>
</dbReference>
<feature type="domain" description="Protein FecR C-terminal" evidence="3">
    <location>
        <begin position="330"/>
        <end position="397"/>
    </location>
</feature>
<dbReference type="Proteomes" id="UP000606494">
    <property type="component" value="Unassembled WGS sequence"/>
</dbReference>
<dbReference type="InterPro" id="IPR012373">
    <property type="entry name" value="Ferrdict_sens_TM"/>
</dbReference>
<sequence length="399" mass="45534">MDRQRLIYLIKRSRQGKCSISEKAELYELMQNPSVEQEMLTLWDQLQDEKPLDVSEDDSNRLYDKIRVQTEANGPLRSNDKLQRRIPPFFQKVISVAALLTIFFVAYMVTFHPISEDEVIAEDSELHAEVTPGSKKARIVFEDGTYQELGNGAAPNSNHMFRVGKEDGVSYVESFGAHEKATIHTLITPVGGEYVVRLNDGTKVWLNANSSLKYPVSFSDVDIREVELEGEAYFDVAKLEIHGKRIPFVVKSQGQILKVLGTEFNINTFRDKVTTTLVEGSVQVSFDGMKREQPYVLKPNDQAIYDSRSKQTNIVQIDPYYVTAWKNGDFAFDNAPLKNVMEDISRWYDVEIEYKTGVNDIRFSGKVSKFESIETLLQTIEWTGSVKLKLDGRRITVMK</sequence>
<dbReference type="PANTHER" id="PTHR30273:SF2">
    <property type="entry name" value="PROTEIN FECR"/>
    <property type="match status" value="1"/>
</dbReference>
<dbReference type="InterPro" id="IPR032508">
    <property type="entry name" value="FecR_C"/>
</dbReference>
<evidence type="ECO:0000313" key="5">
    <source>
        <dbReference type="Proteomes" id="UP000606494"/>
    </source>
</evidence>
<feature type="domain" description="FecR protein" evidence="2">
    <location>
        <begin position="185"/>
        <end position="283"/>
    </location>
</feature>
<name>A0ABR7Y5V2_9SPHI</name>
<comment type="caution">
    <text evidence="4">The sequence shown here is derived from an EMBL/GenBank/DDBJ whole genome shotgun (WGS) entry which is preliminary data.</text>
</comment>
<dbReference type="PANTHER" id="PTHR30273">
    <property type="entry name" value="PERIPLASMIC SIGNAL SENSOR AND SIGMA FACTOR ACTIVATOR FECR-RELATED"/>
    <property type="match status" value="1"/>
</dbReference>
<dbReference type="Gene3D" id="2.60.120.1440">
    <property type="match status" value="1"/>
</dbReference>
<dbReference type="RefSeq" id="WP_190309822.1">
    <property type="nucleotide sequence ID" value="NZ_JACNYK010000003.1"/>
</dbReference>
<dbReference type="Pfam" id="PF16344">
    <property type="entry name" value="FecR_C"/>
    <property type="match status" value="1"/>
</dbReference>
<dbReference type="EMBL" id="JACNYK010000003">
    <property type="protein sequence ID" value="MBD1426683.1"/>
    <property type="molecule type" value="Genomic_DNA"/>
</dbReference>
<keyword evidence="1" id="KW-1133">Transmembrane helix</keyword>
<evidence type="ECO:0000256" key="1">
    <source>
        <dbReference type="SAM" id="Phobius"/>
    </source>
</evidence>
<keyword evidence="5" id="KW-1185">Reference proteome</keyword>